<name>A0A1G7IYK8_9BACT</name>
<dbReference type="Gene3D" id="1.50.10.10">
    <property type="match status" value="1"/>
</dbReference>
<keyword evidence="6" id="KW-1185">Reference proteome</keyword>
<dbReference type="PANTHER" id="PTHR31084">
    <property type="entry name" value="ALPHA-L-FUCOSIDASE 2"/>
    <property type="match status" value="1"/>
</dbReference>
<gene>
    <name evidence="5" type="ORF">SAMN05444167_1622</name>
</gene>
<dbReference type="Pfam" id="PF22124">
    <property type="entry name" value="Glyco_hydro_95_cat"/>
    <property type="match status" value="1"/>
</dbReference>
<feature type="signal peptide" evidence="1">
    <location>
        <begin position="1"/>
        <end position="21"/>
    </location>
</feature>
<dbReference type="InterPro" id="IPR054363">
    <property type="entry name" value="GH95_cat"/>
</dbReference>
<feature type="domain" description="Glycosyl hydrolase family 95 N-terminal" evidence="2">
    <location>
        <begin position="85"/>
        <end position="295"/>
    </location>
</feature>
<evidence type="ECO:0000259" key="2">
    <source>
        <dbReference type="Pfam" id="PF14498"/>
    </source>
</evidence>
<evidence type="ECO:0000313" key="5">
    <source>
        <dbReference type="EMBL" id="SDF17718.1"/>
    </source>
</evidence>
<dbReference type="EMBL" id="LT629690">
    <property type="protein sequence ID" value="SDF17718.1"/>
    <property type="molecule type" value="Genomic_DNA"/>
</dbReference>
<accession>A0A1G7IYK8</accession>
<evidence type="ECO:0000256" key="1">
    <source>
        <dbReference type="SAM" id="SignalP"/>
    </source>
</evidence>
<dbReference type="GO" id="GO:0004560">
    <property type="term" value="F:alpha-L-fucosidase activity"/>
    <property type="evidence" value="ECO:0007669"/>
    <property type="project" value="InterPro"/>
</dbReference>
<dbReference type="AlphaFoldDB" id="A0A1G7IYK8"/>
<feature type="domain" description="Glycosyl hydrolase family 95 catalytic" evidence="4">
    <location>
        <begin position="325"/>
        <end position="728"/>
    </location>
</feature>
<proteinExistence type="predicted"/>
<dbReference type="GO" id="GO:0005975">
    <property type="term" value="P:carbohydrate metabolic process"/>
    <property type="evidence" value="ECO:0007669"/>
    <property type="project" value="InterPro"/>
</dbReference>
<keyword evidence="1" id="KW-0732">Signal</keyword>
<feature type="chain" id="PRO_5009241451" evidence="1">
    <location>
        <begin position="22"/>
        <end position="829"/>
    </location>
</feature>
<feature type="domain" description="Alpha fucosidase A-like C-terminal" evidence="3">
    <location>
        <begin position="740"/>
        <end position="811"/>
    </location>
</feature>
<dbReference type="Pfam" id="PF21307">
    <property type="entry name" value="Glyco_hydro_95_C"/>
    <property type="match status" value="1"/>
</dbReference>
<dbReference type="InterPro" id="IPR012341">
    <property type="entry name" value="6hp_glycosidase-like_sf"/>
</dbReference>
<dbReference type="Proteomes" id="UP000182427">
    <property type="component" value="Chromosome I"/>
</dbReference>
<reference evidence="5 6" key="1">
    <citation type="submission" date="2016-10" db="EMBL/GenBank/DDBJ databases">
        <authorList>
            <person name="de Groot N.N."/>
        </authorList>
    </citation>
    <scope>NUCLEOTIDE SEQUENCE [LARGE SCALE GENOMIC DNA]</scope>
    <source>
        <strain evidence="5 6">GAS232</strain>
    </source>
</reference>
<evidence type="ECO:0000259" key="3">
    <source>
        <dbReference type="Pfam" id="PF21307"/>
    </source>
</evidence>
<organism evidence="5 6">
    <name type="scientific">Terriglobus roseus</name>
    <dbReference type="NCBI Taxonomy" id="392734"/>
    <lineage>
        <taxon>Bacteria</taxon>
        <taxon>Pseudomonadati</taxon>
        <taxon>Acidobacteriota</taxon>
        <taxon>Terriglobia</taxon>
        <taxon>Terriglobales</taxon>
        <taxon>Acidobacteriaceae</taxon>
        <taxon>Terriglobus</taxon>
    </lineage>
</organism>
<dbReference type="SUPFAM" id="SSF48208">
    <property type="entry name" value="Six-hairpin glycosidases"/>
    <property type="match status" value="1"/>
</dbReference>
<dbReference type="InterPro" id="IPR008928">
    <property type="entry name" value="6-hairpin_glycosidase_sf"/>
</dbReference>
<feature type="domain" description="Glycosyl hydrolase family 95 N-terminal" evidence="2">
    <location>
        <begin position="31"/>
        <end position="60"/>
    </location>
</feature>
<dbReference type="Pfam" id="PF14498">
    <property type="entry name" value="Glyco_hyd_65N_2"/>
    <property type="match status" value="2"/>
</dbReference>
<dbReference type="Gene3D" id="2.70.98.50">
    <property type="entry name" value="putative glycoside hydrolase family protein from bacillus halodurans"/>
    <property type="match status" value="1"/>
</dbReference>
<dbReference type="InterPro" id="IPR016518">
    <property type="entry name" value="Alpha-L-fucosidase"/>
</dbReference>
<evidence type="ECO:0000313" key="6">
    <source>
        <dbReference type="Proteomes" id="UP000182427"/>
    </source>
</evidence>
<protein>
    <submittedName>
        <fullName evidence="5">Alpha-L-fucosidase 2</fullName>
    </submittedName>
</protein>
<dbReference type="InterPro" id="IPR027414">
    <property type="entry name" value="GH95_N_dom"/>
</dbReference>
<sequence>MRRILVLSCVFMGGVCLPAQTHTPASSESVLWYRQPAPIWDHALPIGNGRLGAMVFGGANTGANNGDLQDAKENAALMDGSQTSAADEHLQLNETSVWQGSRADRLNPKGRESFLEARKLLLESKGTDGEKIAAAEKIAQEGMLGVPIKMPGYSTLGDLYLRATNAQPVSDYRRELDLQTGVVRVTYTMNGVHYAREVFASIPQQLIVMRISADKKGAISFHASMDRPDDFATRTQGNDTLVLREGAKHEGQIHFAGETKFIAFGGTVNADGKEIVVAGADTVTVLIAAATDFKGGPFAGGDPEQQCQQVFRRAADLTFLAMFGAQQAVYQPVYRRMSLQLGSSDAAIASIPTDERVKRVSAGADDLGLQQLYFQFGRYLLISSSRPDGLPANLQGLWAAGVNNPWGSKYTINVNTEMNYWLAEPAGLSDTTVPLINLIDMVRTPSSGSGTQVAQKYYSARGFVVHHNTDLWGDAEPIDGYQYGIWPMGGAWLALHAWEHYAFTLDNAFLKQRAWPILHDASQFYLDYLTNDGSGHLVTGPSLSPENKYKLPDGKSHSLTMGPTMDMEIVRELFTRTLDSGRVLHEDPAFLKQVEDARAKLLPFQVGKLGQLQEWPLDYTEDAPGHRHISHLWALFPGTQISLAHTPELAKAARVTLERRLANGGGQTGWSRAWVVNYWDHLHEGEKAYESLQVLFRQSTFPNLMDTHPPGVFQIDGNLGAANGMLEAILQSRWIEDGAELELLPALPRQWSSGSVSGLRVRGGASVDMRWVNGKIIALRIHADGDTKLQLLLPTGSTVAEVISQGRKVALTAGALSVKRNQSYEVKIQ</sequence>
<dbReference type="OrthoDB" id="9802600at2"/>
<dbReference type="PANTHER" id="PTHR31084:SF0">
    <property type="entry name" value="ALPHA-L-FUCOSIDASE 2"/>
    <property type="match status" value="1"/>
</dbReference>
<dbReference type="InterPro" id="IPR049053">
    <property type="entry name" value="AFCA-like_C"/>
</dbReference>
<evidence type="ECO:0000259" key="4">
    <source>
        <dbReference type="Pfam" id="PF22124"/>
    </source>
</evidence>
<dbReference type="PIRSF" id="PIRSF007663">
    <property type="entry name" value="UCP007663"/>
    <property type="match status" value="1"/>
</dbReference>